<reference evidence="4 7" key="3">
    <citation type="journal article" date="2020" name="Microbiome">
        <title>Single-cell genomics of uncultured bacteria reveals dietary fiber responders in the mouse gut microbiota.</title>
        <authorList>
            <person name="Chijiiwa R."/>
            <person name="Hosokawa M."/>
            <person name="Kogawa M."/>
            <person name="Nishikawa Y."/>
            <person name="Ide K."/>
            <person name="Sakanashi C."/>
            <person name="Takahashi K."/>
            <person name="Takeyama H."/>
        </authorList>
    </citation>
    <scope>NUCLEOTIDE SEQUENCE [LARGE SCALE GENOMIC DNA]</scope>
    <source>
        <strain evidence="4">IMSAGC_017</strain>
    </source>
</reference>
<feature type="transmembrane region" description="Helical" evidence="2">
    <location>
        <begin position="190"/>
        <end position="207"/>
    </location>
</feature>
<keyword evidence="2" id="KW-0812">Transmembrane</keyword>
<evidence type="ECO:0000313" key="5">
    <source>
        <dbReference type="EMBL" id="SET87179.1"/>
    </source>
</evidence>
<name>A0A1I0HV85_9FIRM</name>
<organism evidence="5 6">
    <name type="scientific">Thomasclavelia cocleata</name>
    <dbReference type="NCBI Taxonomy" id="69824"/>
    <lineage>
        <taxon>Bacteria</taxon>
        <taxon>Bacillati</taxon>
        <taxon>Bacillota</taxon>
        <taxon>Erysipelotrichia</taxon>
        <taxon>Erysipelotrichales</taxon>
        <taxon>Coprobacillaceae</taxon>
        <taxon>Thomasclavelia</taxon>
    </lineage>
</organism>
<evidence type="ECO:0000313" key="7">
    <source>
        <dbReference type="Proteomes" id="UP000490821"/>
    </source>
</evidence>
<dbReference type="GeneID" id="78289589"/>
<evidence type="ECO:0000313" key="6">
    <source>
        <dbReference type="Proteomes" id="UP000198558"/>
    </source>
</evidence>
<dbReference type="SMART" id="SM00530">
    <property type="entry name" value="HTH_XRE"/>
    <property type="match status" value="1"/>
</dbReference>
<dbReference type="SUPFAM" id="SSF47413">
    <property type="entry name" value="lambda repressor-like DNA-binding domains"/>
    <property type="match status" value="1"/>
</dbReference>
<sequence>MNIEIANRLVKLRKEKKLSQEALANELGISRQAVSKWERAEASPDTDNLILLAKLYGISLDDLLRTDQEEFESGNNQTETEYQSTTEKKKESVHISLKHGIHVVGEDGEEVHVGWNGIHVEDPNENSRVHIDGSGVFIDDKKYDHDEWQKIRKEKGWDHYYEDYTKFPFALIIIIAYIGIALYTNAWHPLWIFLLIIPIIEGAIGAVKHHNMNRFPYPLLAILYFLYAGFYQNIWSPTWLIFLTIPLYYSLVNYFRHRKKTK</sequence>
<feature type="transmembrane region" description="Helical" evidence="2">
    <location>
        <begin position="167"/>
        <end position="184"/>
    </location>
</feature>
<dbReference type="RefSeq" id="WP_092356852.1">
    <property type="nucleotide sequence ID" value="NZ_BLMI01000268.1"/>
</dbReference>
<dbReference type="Pfam" id="PF01381">
    <property type="entry name" value="HTH_3"/>
    <property type="match status" value="1"/>
</dbReference>
<evidence type="ECO:0000313" key="4">
    <source>
        <dbReference type="EMBL" id="GFI42146.1"/>
    </source>
</evidence>
<reference evidence="6" key="1">
    <citation type="submission" date="2016-10" db="EMBL/GenBank/DDBJ databases">
        <authorList>
            <person name="Varghese N."/>
            <person name="Submissions S."/>
        </authorList>
    </citation>
    <scope>NUCLEOTIDE SEQUENCE [LARGE SCALE GENOMIC DNA]</scope>
    <source>
        <strain evidence="6">DSM 1551</strain>
    </source>
</reference>
<evidence type="ECO:0000256" key="1">
    <source>
        <dbReference type="ARBA" id="ARBA00023125"/>
    </source>
</evidence>
<keyword evidence="2" id="KW-0472">Membrane</keyword>
<dbReference type="AlphaFoldDB" id="A0A1I0HV85"/>
<feature type="transmembrane region" description="Helical" evidence="2">
    <location>
        <begin position="214"/>
        <end position="231"/>
    </location>
</feature>
<dbReference type="InterPro" id="IPR010982">
    <property type="entry name" value="Lambda_DNA-bd_dom_sf"/>
</dbReference>
<dbReference type="PANTHER" id="PTHR46558:SF11">
    <property type="entry name" value="HTH-TYPE TRANSCRIPTIONAL REGULATOR XRE"/>
    <property type="match status" value="1"/>
</dbReference>
<evidence type="ECO:0000259" key="3">
    <source>
        <dbReference type="PROSITE" id="PS50943"/>
    </source>
</evidence>
<dbReference type="CDD" id="cd00093">
    <property type="entry name" value="HTH_XRE"/>
    <property type="match status" value="1"/>
</dbReference>
<dbReference type="Proteomes" id="UP000490821">
    <property type="component" value="Unassembled WGS sequence"/>
</dbReference>
<dbReference type="PANTHER" id="PTHR46558">
    <property type="entry name" value="TRACRIPTIONAL REGULATORY PROTEIN-RELATED-RELATED"/>
    <property type="match status" value="1"/>
</dbReference>
<protein>
    <submittedName>
        <fullName evidence="5">Transcriptional regulator, contains XRE-family HTH domain</fullName>
    </submittedName>
</protein>
<reference evidence="5" key="2">
    <citation type="submission" date="2016-10" db="EMBL/GenBank/DDBJ databases">
        <authorList>
            <person name="de Groot N.N."/>
        </authorList>
    </citation>
    <scope>NUCLEOTIDE SEQUENCE [LARGE SCALE GENOMIC DNA]</scope>
    <source>
        <strain evidence="5">DSM 1551</strain>
    </source>
</reference>
<gene>
    <name evidence="4" type="ORF">IMSAGC017_02193</name>
    <name evidence="5" type="ORF">SAMN04489758_16013</name>
</gene>
<dbReference type="EMBL" id="BLMI01000268">
    <property type="protein sequence ID" value="GFI42146.1"/>
    <property type="molecule type" value="Genomic_DNA"/>
</dbReference>
<feature type="domain" description="HTH cro/C1-type" evidence="3">
    <location>
        <begin position="9"/>
        <end position="63"/>
    </location>
</feature>
<keyword evidence="6" id="KW-1185">Reference proteome</keyword>
<dbReference type="Proteomes" id="UP000198558">
    <property type="component" value="Unassembled WGS sequence"/>
</dbReference>
<feature type="transmembrane region" description="Helical" evidence="2">
    <location>
        <begin position="237"/>
        <end position="255"/>
    </location>
</feature>
<evidence type="ECO:0000256" key="2">
    <source>
        <dbReference type="SAM" id="Phobius"/>
    </source>
</evidence>
<dbReference type="GO" id="GO:0003677">
    <property type="term" value="F:DNA binding"/>
    <property type="evidence" value="ECO:0007669"/>
    <property type="project" value="UniProtKB-KW"/>
</dbReference>
<dbReference type="Gene3D" id="1.10.260.40">
    <property type="entry name" value="lambda repressor-like DNA-binding domains"/>
    <property type="match status" value="1"/>
</dbReference>
<keyword evidence="2" id="KW-1133">Transmembrane helix</keyword>
<keyword evidence="1" id="KW-0238">DNA-binding</keyword>
<dbReference type="EMBL" id="FOIN01000060">
    <property type="protein sequence ID" value="SET87179.1"/>
    <property type="molecule type" value="Genomic_DNA"/>
</dbReference>
<proteinExistence type="predicted"/>
<dbReference type="OrthoDB" id="9781544at2"/>
<accession>A0A1I0HV85</accession>
<dbReference type="InterPro" id="IPR001387">
    <property type="entry name" value="Cro/C1-type_HTH"/>
</dbReference>
<dbReference type="PROSITE" id="PS50943">
    <property type="entry name" value="HTH_CROC1"/>
    <property type="match status" value="1"/>
</dbReference>